<keyword evidence="2" id="KW-1185">Reference proteome</keyword>
<gene>
    <name evidence="1" type="ORF">O181_009180</name>
</gene>
<evidence type="ECO:0000313" key="2">
    <source>
        <dbReference type="Proteomes" id="UP000765509"/>
    </source>
</evidence>
<evidence type="ECO:0000313" key="1">
    <source>
        <dbReference type="EMBL" id="MBW0469465.1"/>
    </source>
</evidence>
<accession>A0A9Q3GJN0</accession>
<organism evidence="1 2">
    <name type="scientific">Austropuccinia psidii MF-1</name>
    <dbReference type="NCBI Taxonomy" id="1389203"/>
    <lineage>
        <taxon>Eukaryota</taxon>
        <taxon>Fungi</taxon>
        <taxon>Dikarya</taxon>
        <taxon>Basidiomycota</taxon>
        <taxon>Pucciniomycotina</taxon>
        <taxon>Pucciniomycetes</taxon>
        <taxon>Pucciniales</taxon>
        <taxon>Sphaerophragmiaceae</taxon>
        <taxon>Austropuccinia</taxon>
    </lineage>
</organism>
<protein>
    <submittedName>
        <fullName evidence="1">Uncharacterized protein</fullName>
    </submittedName>
</protein>
<reference evidence="1" key="1">
    <citation type="submission" date="2021-03" db="EMBL/GenBank/DDBJ databases">
        <title>Draft genome sequence of rust myrtle Austropuccinia psidii MF-1, a brazilian biotype.</title>
        <authorList>
            <person name="Quecine M.C."/>
            <person name="Pachon D.M.R."/>
            <person name="Bonatelli M.L."/>
            <person name="Correr F.H."/>
            <person name="Franceschini L.M."/>
            <person name="Leite T.F."/>
            <person name="Margarido G.R.A."/>
            <person name="Almeida C.A."/>
            <person name="Ferrarezi J.A."/>
            <person name="Labate C.A."/>
        </authorList>
    </citation>
    <scope>NUCLEOTIDE SEQUENCE</scope>
    <source>
        <strain evidence="1">MF-1</strain>
    </source>
</reference>
<dbReference type="EMBL" id="AVOT02002189">
    <property type="protein sequence ID" value="MBW0469465.1"/>
    <property type="molecule type" value="Genomic_DNA"/>
</dbReference>
<sequence>MIQELEDMIRRFCAYCLELKGSYGFNCHWCTLISALKLAYKTSIHSSTGKTPVMLEKGLNQRFTLYKSNSKQFQNNPGKKDIMQTDVSRILLDMQNEDGTKVISHIILK</sequence>
<proteinExistence type="predicted"/>
<dbReference type="AlphaFoldDB" id="A0A9Q3GJN0"/>
<name>A0A9Q3GJN0_9BASI</name>
<dbReference type="Proteomes" id="UP000765509">
    <property type="component" value="Unassembled WGS sequence"/>
</dbReference>
<comment type="caution">
    <text evidence="1">The sequence shown here is derived from an EMBL/GenBank/DDBJ whole genome shotgun (WGS) entry which is preliminary data.</text>
</comment>